<comment type="caution">
    <text evidence="2">The sequence shown here is derived from an EMBL/GenBank/DDBJ whole genome shotgun (WGS) entry which is preliminary data.</text>
</comment>
<evidence type="ECO:0000313" key="2">
    <source>
        <dbReference type="EMBL" id="KAL3822024.1"/>
    </source>
</evidence>
<dbReference type="Proteomes" id="UP001530377">
    <property type="component" value="Unassembled WGS sequence"/>
</dbReference>
<dbReference type="EMBL" id="JALLPB020000077">
    <property type="protein sequence ID" value="KAL3822024.1"/>
    <property type="molecule type" value="Genomic_DNA"/>
</dbReference>
<gene>
    <name evidence="2" type="ORF">ACHAXA_003010</name>
</gene>
<dbReference type="AlphaFoldDB" id="A0ABD3SBU2"/>
<proteinExistence type="predicted"/>
<feature type="region of interest" description="Disordered" evidence="1">
    <location>
        <begin position="51"/>
        <end position="71"/>
    </location>
</feature>
<organism evidence="2 3">
    <name type="scientific">Cyclostephanos tholiformis</name>
    <dbReference type="NCBI Taxonomy" id="382380"/>
    <lineage>
        <taxon>Eukaryota</taxon>
        <taxon>Sar</taxon>
        <taxon>Stramenopiles</taxon>
        <taxon>Ochrophyta</taxon>
        <taxon>Bacillariophyta</taxon>
        <taxon>Coscinodiscophyceae</taxon>
        <taxon>Thalassiosirophycidae</taxon>
        <taxon>Stephanodiscales</taxon>
        <taxon>Stephanodiscaceae</taxon>
        <taxon>Cyclostephanos</taxon>
    </lineage>
</organism>
<evidence type="ECO:0000256" key="1">
    <source>
        <dbReference type="SAM" id="MobiDB-lite"/>
    </source>
</evidence>
<accession>A0ABD3SBU2</accession>
<evidence type="ECO:0000313" key="3">
    <source>
        <dbReference type="Proteomes" id="UP001530377"/>
    </source>
</evidence>
<name>A0ABD3SBU2_9STRA</name>
<keyword evidence="3" id="KW-1185">Reference proteome</keyword>
<reference evidence="2 3" key="1">
    <citation type="submission" date="2024-10" db="EMBL/GenBank/DDBJ databases">
        <title>Updated reference genomes for cyclostephanoid diatoms.</title>
        <authorList>
            <person name="Roberts W.R."/>
            <person name="Alverson A.J."/>
        </authorList>
    </citation>
    <scope>NUCLEOTIDE SEQUENCE [LARGE SCALE GENOMIC DNA]</scope>
    <source>
        <strain evidence="2 3">AJA228-03</strain>
    </source>
</reference>
<sequence length="71" mass="8073">MIRYVDIDLAVFVQIAQLRLIKPFEQSTLLRKILNVILLKNPSFAQIPKTIRTSRSDANEDDDTKISASIS</sequence>
<protein>
    <submittedName>
        <fullName evidence="2">Uncharacterized protein</fullName>
    </submittedName>
</protein>